<name>A0A133N8W1_9FUSO</name>
<gene>
    <name evidence="1" type="ORF">HMPREF3206_01671</name>
</gene>
<dbReference type="AlphaFoldDB" id="A0A133N8W1"/>
<keyword evidence="2" id="KW-1185">Reference proteome</keyword>
<comment type="caution">
    <text evidence="1">The sequence shown here is derived from an EMBL/GenBank/DDBJ whole genome shotgun (WGS) entry which is preliminary data.</text>
</comment>
<dbReference type="EMBL" id="LRPX01000094">
    <property type="protein sequence ID" value="KXA12729.1"/>
    <property type="molecule type" value="Genomic_DNA"/>
</dbReference>
<reference evidence="2" key="1">
    <citation type="submission" date="2016-01" db="EMBL/GenBank/DDBJ databases">
        <authorList>
            <person name="Mitreva M."/>
            <person name="Pepin K.H."/>
            <person name="Mihindukulasuriya K.A."/>
            <person name="Fulton R."/>
            <person name="Fronick C."/>
            <person name="O'Laughlin M."/>
            <person name="Miner T."/>
            <person name="Herter B."/>
            <person name="Rosa B.A."/>
            <person name="Cordes M."/>
            <person name="Tomlinson C."/>
            <person name="Wollam A."/>
            <person name="Palsikar V.B."/>
            <person name="Mardis E.R."/>
            <person name="Wilson R.K."/>
        </authorList>
    </citation>
    <scope>NUCLEOTIDE SEQUENCE [LARGE SCALE GENOMIC DNA]</scope>
    <source>
        <strain evidence="2">CMW8396</strain>
    </source>
</reference>
<sequence length="85" mass="10071">MTEKELMEKLEAEEVATEDLLNEEFMSKFTQFRSYDELEEELASRCKSKNADKDKALRNVLLEKTSFKDLEAMKKKAIQFYLSKH</sequence>
<protein>
    <submittedName>
        <fullName evidence="1">Uncharacterized protein</fullName>
    </submittedName>
</protein>
<proteinExistence type="predicted"/>
<dbReference type="RefSeq" id="WP_060793914.1">
    <property type="nucleotide sequence ID" value="NZ_KQ956573.1"/>
</dbReference>
<evidence type="ECO:0000313" key="1">
    <source>
        <dbReference type="EMBL" id="KXA12729.1"/>
    </source>
</evidence>
<organism evidence="1 2">
    <name type="scientific">Fusobacterium equinum</name>
    <dbReference type="NCBI Taxonomy" id="134605"/>
    <lineage>
        <taxon>Bacteria</taxon>
        <taxon>Fusobacteriati</taxon>
        <taxon>Fusobacteriota</taxon>
        <taxon>Fusobacteriia</taxon>
        <taxon>Fusobacteriales</taxon>
        <taxon>Fusobacteriaceae</taxon>
        <taxon>Fusobacterium</taxon>
    </lineage>
</organism>
<evidence type="ECO:0000313" key="2">
    <source>
        <dbReference type="Proteomes" id="UP000070617"/>
    </source>
</evidence>
<dbReference type="PATRIC" id="fig|134605.3.peg.1650"/>
<accession>A0A133N8W1</accession>
<dbReference type="Proteomes" id="UP000070617">
    <property type="component" value="Unassembled WGS sequence"/>
</dbReference>